<name>A0A7X8TIP4_9MICC</name>
<dbReference type="PROSITE" id="PS51318">
    <property type="entry name" value="TAT"/>
    <property type="match status" value="1"/>
</dbReference>
<comment type="caution">
    <text evidence="2">The sequence shown here is derived from an EMBL/GenBank/DDBJ whole genome shotgun (WGS) entry which is preliminary data.</text>
</comment>
<dbReference type="RefSeq" id="WP_168886823.1">
    <property type="nucleotide sequence ID" value="NZ_JABAHY010000003.1"/>
</dbReference>
<evidence type="ECO:0000313" key="3">
    <source>
        <dbReference type="Proteomes" id="UP000523139"/>
    </source>
</evidence>
<evidence type="ECO:0000256" key="1">
    <source>
        <dbReference type="SAM" id="MobiDB-lite"/>
    </source>
</evidence>
<evidence type="ECO:0000313" key="2">
    <source>
        <dbReference type="EMBL" id="NLS09319.1"/>
    </source>
</evidence>
<organism evidence="2 3">
    <name type="scientific">Nesterenkonia sedimenti</name>
    <dbReference type="NCBI Taxonomy" id="1463632"/>
    <lineage>
        <taxon>Bacteria</taxon>
        <taxon>Bacillati</taxon>
        <taxon>Actinomycetota</taxon>
        <taxon>Actinomycetes</taxon>
        <taxon>Micrococcales</taxon>
        <taxon>Micrococcaceae</taxon>
        <taxon>Nesterenkonia</taxon>
    </lineage>
</organism>
<sequence length="334" mass="35598">MEQQTTKTTAGRNFARRAATATAAGFTALGLTLGAAVPAQASADFDEEAFDALLKQLITELESEGLFDDDFVEQIGLIGDEETDPIGEGISGDEDPFEGDSDEQGILDEDEEDDDEDSDRDGENSWTYDEPLTGSELAEILIGADDLPEGWSSGESILHEQAGDAFDAEDIELVEDSVVVIGPEGDGDINKSFYLDGFDVSDSCAQAVEDFDSIEEETEYAALTAFQGESADIILAVASTEEEMDLFGANYTNITDECGTTVTEGPMTVDIDLFEVGEGFTLTFSGLGEGGNVSMGGGSYGNNHVFLIGEGEIDDEDLEHILGEQLDKMDQAVN</sequence>
<dbReference type="EMBL" id="JABAHY010000003">
    <property type="protein sequence ID" value="NLS09319.1"/>
    <property type="molecule type" value="Genomic_DNA"/>
</dbReference>
<keyword evidence="3" id="KW-1185">Reference proteome</keyword>
<dbReference type="Proteomes" id="UP000523139">
    <property type="component" value="Unassembled WGS sequence"/>
</dbReference>
<dbReference type="AlphaFoldDB" id="A0A7X8TIP4"/>
<protein>
    <submittedName>
        <fullName evidence="2">Uncharacterized protein</fullName>
    </submittedName>
</protein>
<accession>A0A7X8TIP4</accession>
<reference evidence="2 3" key="1">
    <citation type="submission" date="2020-04" db="EMBL/GenBank/DDBJ databases">
        <title>Nesterenkonia sp. nov., isolated from marine sediment.</title>
        <authorList>
            <person name="Zhang G."/>
        </authorList>
    </citation>
    <scope>NUCLEOTIDE SEQUENCE [LARGE SCALE GENOMIC DNA]</scope>
    <source>
        <strain evidence="2 3">MY13</strain>
    </source>
</reference>
<proteinExistence type="predicted"/>
<feature type="region of interest" description="Disordered" evidence="1">
    <location>
        <begin position="79"/>
        <end position="132"/>
    </location>
</feature>
<feature type="compositionally biased region" description="Acidic residues" evidence="1">
    <location>
        <begin position="79"/>
        <end position="120"/>
    </location>
</feature>
<dbReference type="InterPro" id="IPR006311">
    <property type="entry name" value="TAT_signal"/>
</dbReference>
<gene>
    <name evidence="2" type="ORF">HGQ17_04720</name>
</gene>